<dbReference type="PATRIC" id="fig|1197325.3.peg.482"/>
<dbReference type="HOGENOM" id="CLU_1576808_0_0_14"/>
<dbReference type="AlphaFoldDB" id="I6YBA0"/>
<dbReference type="RefSeq" id="WP_014849946.1">
    <property type="nucleotide sequence ID" value="NC_018149.1"/>
</dbReference>
<dbReference type="Proteomes" id="UP000009005">
    <property type="component" value="Chromosome"/>
</dbReference>
<organism evidence="2 3">
    <name type="scientific">Mycoplasma wenyonii (strain Massachusetts)</name>
    <name type="common">Eperythrozoon wenyonii</name>
    <dbReference type="NCBI Taxonomy" id="1197325"/>
    <lineage>
        <taxon>Bacteria</taxon>
        <taxon>Bacillati</taxon>
        <taxon>Mycoplasmatota</taxon>
        <taxon>Mollicutes</taxon>
        <taxon>Mycoplasmataceae</taxon>
        <taxon>Mycoplasma</taxon>
    </lineage>
</organism>
<reference evidence="2 3" key="1">
    <citation type="journal article" date="2012" name="J. Bacteriol.">
        <title>Complete genome sequence of Mycoplasma wenyonii strain Massachusetts.</title>
        <authorList>
            <person name="Dos Santos A.P."/>
            <person name="Guimaraes A.M."/>
            <person name="do Nascimento N.C."/>
            <person name="Sanmiguel P.J."/>
            <person name="Messick J.B."/>
        </authorList>
    </citation>
    <scope>NUCLEOTIDE SEQUENCE [LARGE SCALE GENOMIC DNA]</scope>
    <source>
        <strain evidence="2 3">Massachusetts</strain>
    </source>
</reference>
<gene>
    <name evidence="2" type="ordered locus">WEN_02245</name>
</gene>
<evidence type="ECO:0000313" key="2">
    <source>
        <dbReference type="EMBL" id="AFN65236.1"/>
    </source>
</evidence>
<dbReference type="KEGG" id="mwe:WEN_02245"/>
<feature type="region of interest" description="Disordered" evidence="1">
    <location>
        <begin position="148"/>
        <end position="177"/>
    </location>
</feature>
<proteinExistence type="predicted"/>
<dbReference type="EMBL" id="CP003703">
    <property type="protein sequence ID" value="AFN65236.1"/>
    <property type="molecule type" value="Genomic_DNA"/>
</dbReference>
<protein>
    <submittedName>
        <fullName evidence="2">Uncharacterized protein</fullName>
    </submittedName>
</protein>
<accession>I6YBA0</accession>
<evidence type="ECO:0000313" key="3">
    <source>
        <dbReference type="Proteomes" id="UP000009005"/>
    </source>
</evidence>
<name>I6YBA0_MYCWM</name>
<evidence type="ECO:0000256" key="1">
    <source>
        <dbReference type="SAM" id="MobiDB-lite"/>
    </source>
</evidence>
<dbReference type="STRING" id="1197325.WEN_02245"/>
<keyword evidence="3" id="KW-1185">Reference proteome</keyword>
<sequence length="177" mass="19875">MTFLAKALMGVVGVVTSASIGTVVAYRESIFRNSQKEISDLKGRCYVIPTNSDNNQSELLICTPTDSFSSYSQYFLYKKENGGEKNELETIKKKDNKLEVSWRVREGNSVGSESNTKSEELQVNSEDWKNIKEDVNLKDDCHFVSNTDERGGKKWQCSDASVEGSSGKEFQLTPFSR</sequence>